<reference evidence="2 3" key="1">
    <citation type="submission" date="2024-04" db="EMBL/GenBank/DDBJ databases">
        <title>Phyllosticta paracitricarpa is synonymous to the EU quarantine fungus P. citricarpa based on phylogenomic analyses.</title>
        <authorList>
            <consortium name="Lawrence Berkeley National Laboratory"/>
            <person name="Van Ingen-Buijs V.A."/>
            <person name="Van Westerhoven A.C."/>
            <person name="Haridas S."/>
            <person name="Skiadas P."/>
            <person name="Martin F."/>
            <person name="Groenewald J.Z."/>
            <person name="Crous P.W."/>
            <person name="Seidl M.F."/>
        </authorList>
    </citation>
    <scope>NUCLEOTIDE SEQUENCE [LARGE SCALE GENOMIC DNA]</scope>
    <source>
        <strain evidence="2 3">CBS 123374</strain>
    </source>
</reference>
<evidence type="ECO:0000313" key="2">
    <source>
        <dbReference type="EMBL" id="KAK8227357.1"/>
    </source>
</evidence>
<gene>
    <name evidence="2" type="ORF">HDK90DRAFT_56852</name>
</gene>
<dbReference type="EMBL" id="JBBWRZ010000010">
    <property type="protein sequence ID" value="KAK8227357.1"/>
    <property type="molecule type" value="Genomic_DNA"/>
</dbReference>
<dbReference type="Proteomes" id="UP001492380">
    <property type="component" value="Unassembled WGS sequence"/>
</dbReference>
<feature type="signal peptide" evidence="1">
    <location>
        <begin position="1"/>
        <end position="23"/>
    </location>
</feature>
<proteinExistence type="predicted"/>
<keyword evidence="1" id="KW-0732">Signal</keyword>
<accession>A0ABR1YEI6</accession>
<sequence>MPGQTFRRTIHSWSLLKRLLCWALRPFRICPMSPGKRPYPSASATVVQIAFFIISGHGNLSPATARRTGNAGGSCPSDSGTHPALARLNCAMSLNVACFTSDLLASVGFVFRMLFPCFTRAKPILTCSEATMRLAFCPCLPLSAASLLIDRSLEPVVCSTNRWLLGHGGASRVRLSGGPSCKCNPPCITFADLLEKGRHSTQPLAIAQSIGRRSERVTFQRKSEKRPGHDTMLARPFHERLQTNRSRM</sequence>
<evidence type="ECO:0000313" key="3">
    <source>
        <dbReference type="Proteomes" id="UP001492380"/>
    </source>
</evidence>
<name>A0ABR1YEI6_9PEZI</name>
<feature type="chain" id="PRO_5046578400" evidence="1">
    <location>
        <begin position="24"/>
        <end position="248"/>
    </location>
</feature>
<comment type="caution">
    <text evidence="2">The sequence shown here is derived from an EMBL/GenBank/DDBJ whole genome shotgun (WGS) entry which is preliminary data.</text>
</comment>
<evidence type="ECO:0000256" key="1">
    <source>
        <dbReference type="SAM" id="SignalP"/>
    </source>
</evidence>
<organism evidence="2 3">
    <name type="scientific">Phyllosticta capitalensis</name>
    <dbReference type="NCBI Taxonomy" id="121624"/>
    <lineage>
        <taxon>Eukaryota</taxon>
        <taxon>Fungi</taxon>
        <taxon>Dikarya</taxon>
        <taxon>Ascomycota</taxon>
        <taxon>Pezizomycotina</taxon>
        <taxon>Dothideomycetes</taxon>
        <taxon>Dothideomycetes incertae sedis</taxon>
        <taxon>Botryosphaeriales</taxon>
        <taxon>Phyllostictaceae</taxon>
        <taxon>Phyllosticta</taxon>
    </lineage>
</organism>
<keyword evidence="3" id="KW-1185">Reference proteome</keyword>
<protein>
    <submittedName>
        <fullName evidence="2">Uncharacterized protein</fullName>
    </submittedName>
</protein>